<feature type="compositionally biased region" description="Low complexity" evidence="2">
    <location>
        <begin position="161"/>
        <end position="186"/>
    </location>
</feature>
<dbReference type="PANTHER" id="PTHR12128:SF72">
    <property type="entry name" value="DIHYDRODIPICOLINATE SYNTHASE"/>
    <property type="match status" value="1"/>
</dbReference>
<feature type="region of interest" description="Disordered" evidence="2">
    <location>
        <begin position="247"/>
        <end position="335"/>
    </location>
</feature>
<reference evidence="3" key="1">
    <citation type="submission" date="2024-05" db="EMBL/GenBank/DDBJ databases">
        <title>Whole genome shotgun sequence of Streptomyces hydrogenans NBRC 13475.</title>
        <authorList>
            <person name="Komaki H."/>
            <person name="Tamura T."/>
        </authorList>
    </citation>
    <scope>NUCLEOTIDE SEQUENCE</scope>
    <source>
        <strain evidence="3">NBRC 13475</strain>
    </source>
</reference>
<dbReference type="SUPFAM" id="SSF51569">
    <property type="entry name" value="Aldolase"/>
    <property type="match status" value="1"/>
</dbReference>
<dbReference type="Gene3D" id="3.20.20.70">
    <property type="entry name" value="Aldolase class I"/>
    <property type="match status" value="1"/>
</dbReference>
<dbReference type="Pfam" id="PF00701">
    <property type="entry name" value="DHDPS"/>
    <property type="match status" value="1"/>
</dbReference>
<feature type="region of interest" description="Disordered" evidence="2">
    <location>
        <begin position="158"/>
        <end position="186"/>
    </location>
</feature>
<dbReference type="SMART" id="SM01130">
    <property type="entry name" value="DHDPS"/>
    <property type="match status" value="1"/>
</dbReference>
<name>A0ABQ3PSN1_9ACTN</name>
<proteinExistence type="predicted"/>
<dbReference type="EMBL" id="BNDW01000120">
    <property type="protein sequence ID" value="GHI28037.1"/>
    <property type="molecule type" value="Genomic_DNA"/>
</dbReference>
<gene>
    <name evidence="3" type="ORF">Shyd_94080</name>
</gene>
<sequence length="335" mass="35362">MTDTRTRPWHGIMVATTLPLREDLSVDLDAYAEHVRWLIANGCDGVVPNGSLGEYQTLTDAERAAVVHTAVAAAGDGARVMAGVAAYGSAESRRWAEQAAEAGAGSVLLLPPKRLPRDEEAVRAHYAEVARAGPADRRLQQPIDTKVDLTPALLARLHADGTSSPSRSSAATSAAPTRSPSSPPGSTILIGADDVLLELAIAGAVGWIAGYPNALPESAATLYRAAVAGDLTTAAPALQVPAQPLPLGLQDRVRPGHQALHGPRGPPRRTHPRPAPAAHRRRRGRRPRRPPRRSWPKDSADPRGKTAHAHPTRLPRGGLPHRGHSPPGSSPVEWG</sequence>
<evidence type="ECO:0008006" key="5">
    <source>
        <dbReference type="Google" id="ProtNLM"/>
    </source>
</evidence>
<feature type="compositionally biased region" description="Basic residues" evidence="2">
    <location>
        <begin position="305"/>
        <end position="324"/>
    </location>
</feature>
<dbReference type="RefSeq" id="WP_226653024.1">
    <property type="nucleotide sequence ID" value="NZ_BNDW01000120.1"/>
</dbReference>
<evidence type="ECO:0000313" key="3">
    <source>
        <dbReference type="EMBL" id="GHI28037.1"/>
    </source>
</evidence>
<accession>A0ABQ3PSN1</accession>
<dbReference type="InterPro" id="IPR002220">
    <property type="entry name" value="DapA-like"/>
</dbReference>
<dbReference type="PANTHER" id="PTHR12128">
    <property type="entry name" value="DIHYDRODIPICOLINATE SYNTHASE"/>
    <property type="match status" value="1"/>
</dbReference>
<comment type="caution">
    <text evidence="3">The sequence shown here is derived from an EMBL/GenBank/DDBJ whole genome shotgun (WGS) entry which is preliminary data.</text>
</comment>
<feature type="compositionally biased region" description="Low complexity" evidence="2">
    <location>
        <begin position="325"/>
        <end position="335"/>
    </location>
</feature>
<dbReference type="InterPro" id="IPR013785">
    <property type="entry name" value="Aldolase_TIM"/>
</dbReference>
<organism evidence="3 4">
    <name type="scientific">Streptomyces hydrogenans</name>
    <dbReference type="NCBI Taxonomy" id="1873719"/>
    <lineage>
        <taxon>Bacteria</taxon>
        <taxon>Bacillati</taxon>
        <taxon>Actinomycetota</taxon>
        <taxon>Actinomycetes</taxon>
        <taxon>Kitasatosporales</taxon>
        <taxon>Streptomycetaceae</taxon>
        <taxon>Streptomyces</taxon>
    </lineage>
</organism>
<dbReference type="Proteomes" id="UP001052739">
    <property type="component" value="Unassembled WGS sequence"/>
</dbReference>
<keyword evidence="1" id="KW-0456">Lyase</keyword>
<evidence type="ECO:0000313" key="4">
    <source>
        <dbReference type="Proteomes" id="UP001052739"/>
    </source>
</evidence>
<keyword evidence="4" id="KW-1185">Reference proteome</keyword>
<feature type="compositionally biased region" description="Basic and acidic residues" evidence="2">
    <location>
        <begin position="295"/>
        <end position="304"/>
    </location>
</feature>
<evidence type="ECO:0000256" key="1">
    <source>
        <dbReference type="ARBA" id="ARBA00023239"/>
    </source>
</evidence>
<dbReference type="CDD" id="cd00408">
    <property type="entry name" value="DHDPS-like"/>
    <property type="match status" value="1"/>
</dbReference>
<evidence type="ECO:0000256" key="2">
    <source>
        <dbReference type="SAM" id="MobiDB-lite"/>
    </source>
</evidence>
<protein>
    <recommendedName>
        <fullName evidence="5">Dihydrodipicolinate synthase family protein</fullName>
    </recommendedName>
</protein>
<feature type="compositionally biased region" description="Basic residues" evidence="2">
    <location>
        <begin position="266"/>
        <end position="294"/>
    </location>
</feature>